<dbReference type="KEGG" id="och:CES85_5317"/>
<feature type="region of interest" description="Disordered" evidence="1">
    <location>
        <begin position="1"/>
        <end position="22"/>
    </location>
</feature>
<evidence type="ECO:0000313" key="5">
    <source>
        <dbReference type="Proteomes" id="UP000215256"/>
    </source>
</evidence>
<proteinExistence type="predicted"/>
<gene>
    <name evidence="4" type="ORF">CES85_0208</name>
    <name evidence="2" type="ORF">CES85_4987</name>
    <name evidence="3" type="ORF">CES85_5317</name>
</gene>
<dbReference type="EMBL" id="CP022604">
    <property type="protein sequence ID" value="ASV87626.1"/>
    <property type="molecule type" value="Genomic_DNA"/>
</dbReference>
<dbReference type="EMBL" id="CP022603">
    <property type="protein sequence ID" value="ASV84195.1"/>
    <property type="molecule type" value="Genomic_DNA"/>
</dbReference>
<name>A0A248UBT9_9HYPH</name>
<feature type="compositionally biased region" description="Basic and acidic residues" evidence="1">
    <location>
        <begin position="1"/>
        <end position="11"/>
    </location>
</feature>
<dbReference type="KEGG" id="och:CES85_0208"/>
<evidence type="ECO:0000313" key="4">
    <source>
        <dbReference type="EMBL" id="ASV87626.1"/>
    </source>
</evidence>
<dbReference type="Proteomes" id="UP000215256">
    <property type="component" value="Chromosome 2"/>
</dbReference>
<evidence type="ECO:0000256" key="1">
    <source>
        <dbReference type="SAM" id="MobiDB-lite"/>
    </source>
</evidence>
<accession>A0A248UBT9</accession>
<reference evidence="2 5" key="1">
    <citation type="submission" date="2017-07" db="EMBL/GenBank/DDBJ databases">
        <title>Phylogenetic study on the rhizospheric bacterium Ochrobactrum sp. A44.</title>
        <authorList>
            <person name="Krzyzanowska D.M."/>
            <person name="Ossowicki A."/>
            <person name="Rajewska M."/>
            <person name="Maciag T."/>
            <person name="Kaczynski Z."/>
            <person name="Czerwicka M."/>
            <person name="Jafra S."/>
        </authorList>
    </citation>
    <scope>NUCLEOTIDE SEQUENCE [LARGE SCALE GENOMIC DNA]</scope>
    <source>
        <strain evidence="2 5">A44</strain>
    </source>
</reference>
<evidence type="ECO:0000313" key="2">
    <source>
        <dbReference type="EMBL" id="ASV84195.1"/>
    </source>
</evidence>
<organism evidence="2 5">
    <name type="scientific">Ochrobactrum quorumnocens</name>
    <dbReference type="NCBI Taxonomy" id="271865"/>
    <lineage>
        <taxon>Bacteria</taxon>
        <taxon>Pseudomonadati</taxon>
        <taxon>Pseudomonadota</taxon>
        <taxon>Alphaproteobacteria</taxon>
        <taxon>Hyphomicrobiales</taxon>
        <taxon>Brucellaceae</taxon>
        <taxon>Brucella/Ochrobactrum group</taxon>
        <taxon>Ochrobactrum</taxon>
    </lineage>
</organism>
<evidence type="ECO:0000313" key="3">
    <source>
        <dbReference type="EMBL" id="ASV84522.1"/>
    </source>
</evidence>
<protein>
    <submittedName>
        <fullName evidence="2">Transposase domain protein</fullName>
    </submittedName>
</protein>
<dbReference type="Proteomes" id="UP000215256">
    <property type="component" value="Chromosome 1"/>
</dbReference>
<sequence length="103" mass="10892">MPVEEPPERADPGPYATLSQPHFDFGKGDIRRRLVKRKDRGGMGVDVFRTTVAALLVGLNGSGVAELLLPANSTGGAHTKPLSRLSAGHTGGNRIHNALAKIE</sequence>
<dbReference type="AlphaFoldDB" id="A0A248UBT9"/>
<dbReference type="EMBL" id="CP022603">
    <property type="protein sequence ID" value="ASV84522.1"/>
    <property type="molecule type" value="Genomic_DNA"/>
</dbReference>
<dbReference type="KEGG" id="och:CES85_4987"/>